<dbReference type="EMBL" id="LCCN01000011">
    <property type="protein sequence ID" value="KKS32044.1"/>
    <property type="molecule type" value="Genomic_DNA"/>
</dbReference>
<evidence type="ECO:0000313" key="2">
    <source>
        <dbReference type="Proteomes" id="UP000034160"/>
    </source>
</evidence>
<dbReference type="Proteomes" id="UP000034160">
    <property type="component" value="Unassembled WGS sequence"/>
</dbReference>
<organism evidence="1 2">
    <name type="scientific">Candidatus Amesbacteria bacterium GW2011_GWA2_42_12</name>
    <dbReference type="NCBI Taxonomy" id="1618356"/>
    <lineage>
        <taxon>Bacteria</taxon>
        <taxon>Candidatus Amesiibacteriota</taxon>
    </lineage>
</organism>
<evidence type="ECO:0000313" key="1">
    <source>
        <dbReference type="EMBL" id="KKS32044.1"/>
    </source>
</evidence>
<gene>
    <name evidence="1" type="ORF">UU93_C0011G0005</name>
</gene>
<proteinExistence type="predicted"/>
<dbReference type="AlphaFoldDB" id="A0A0G0Y5M3"/>
<accession>A0A0G0Y5M3</accession>
<protein>
    <submittedName>
        <fullName evidence="1">Uncharacterized protein</fullName>
    </submittedName>
</protein>
<name>A0A0G0Y5M3_9BACT</name>
<reference evidence="1 2" key="1">
    <citation type="journal article" date="2015" name="Nature">
        <title>rRNA introns, odd ribosomes, and small enigmatic genomes across a large radiation of phyla.</title>
        <authorList>
            <person name="Brown C.T."/>
            <person name="Hug L.A."/>
            <person name="Thomas B.C."/>
            <person name="Sharon I."/>
            <person name="Castelle C.J."/>
            <person name="Singh A."/>
            <person name="Wilkins M.J."/>
            <person name="Williams K.H."/>
            <person name="Banfield J.F."/>
        </authorList>
    </citation>
    <scope>NUCLEOTIDE SEQUENCE [LARGE SCALE GENOMIC DNA]</scope>
</reference>
<sequence length="143" mass="14898">MAGLYLISSQILREGERDLGQEITHIVGPLRSNTSVTVGLGQARIDCEVMSIPDGDNLLAAAAVAILAINFEIGGETVVVVPRPADQFDDIILPVDAPGIVGKTVSIAPGQPIELIREGAVTSLCVVTGNRRVGDVLGLGEEM</sequence>
<comment type="caution">
    <text evidence="1">The sequence shown here is derived from an EMBL/GenBank/DDBJ whole genome shotgun (WGS) entry which is preliminary data.</text>
</comment>